<feature type="transmembrane region" description="Helical" evidence="1">
    <location>
        <begin position="103"/>
        <end position="127"/>
    </location>
</feature>
<reference evidence="2 3" key="1">
    <citation type="submission" date="2023-07" db="EMBL/GenBank/DDBJ databases">
        <title>Genomic Encyclopedia of Type Strains, Phase IV (KMG-IV): sequencing the most valuable type-strain genomes for metagenomic binning, comparative biology and taxonomic classification.</title>
        <authorList>
            <person name="Goeker M."/>
        </authorList>
    </citation>
    <scope>NUCLEOTIDE SEQUENCE [LARGE SCALE GENOMIC DNA]</scope>
    <source>
        <strain evidence="2 3">DSM 4006</strain>
    </source>
</reference>
<dbReference type="RefSeq" id="WP_274457086.1">
    <property type="nucleotide sequence ID" value="NZ_CP067097.1"/>
</dbReference>
<protein>
    <recommendedName>
        <fullName evidence="4">ATP synthase I chain</fullName>
    </recommendedName>
</protein>
<accession>A0ABT9XGJ6</accession>
<evidence type="ECO:0000313" key="2">
    <source>
        <dbReference type="EMBL" id="MDQ0189426.1"/>
    </source>
</evidence>
<keyword evidence="3" id="KW-1185">Reference proteome</keyword>
<proteinExistence type="predicted"/>
<organism evidence="2 3">
    <name type="scientific">Alicyclobacillus cycloheptanicus</name>
    <dbReference type="NCBI Taxonomy" id="1457"/>
    <lineage>
        <taxon>Bacteria</taxon>
        <taxon>Bacillati</taxon>
        <taxon>Bacillota</taxon>
        <taxon>Bacilli</taxon>
        <taxon>Bacillales</taxon>
        <taxon>Alicyclobacillaceae</taxon>
        <taxon>Alicyclobacillus</taxon>
    </lineage>
</organism>
<gene>
    <name evidence="2" type="ORF">J2S03_001258</name>
</gene>
<feature type="transmembrane region" description="Helical" evidence="1">
    <location>
        <begin position="16"/>
        <end position="36"/>
    </location>
</feature>
<evidence type="ECO:0008006" key="4">
    <source>
        <dbReference type="Google" id="ProtNLM"/>
    </source>
</evidence>
<keyword evidence="1" id="KW-0812">Transmembrane</keyword>
<dbReference type="EMBL" id="JAUSTP010000007">
    <property type="protein sequence ID" value="MDQ0189426.1"/>
    <property type="molecule type" value="Genomic_DNA"/>
</dbReference>
<sequence length="137" mass="15434">MNDLDRLNRRLRAIKLTGLAFFVLTVVVWLFAWFFAREWREVMNGLILGEVGGAYVVFSMIRQGHVNDDTQGPLLFASGIIGMVTRWVVLAAVMVVALKVPHINVYTAVIGYMLGFVLIFAGLYGYVRNQNSIPRAR</sequence>
<keyword evidence="1" id="KW-0472">Membrane</keyword>
<dbReference type="Proteomes" id="UP001232973">
    <property type="component" value="Unassembled WGS sequence"/>
</dbReference>
<keyword evidence="1" id="KW-1133">Transmembrane helix</keyword>
<name>A0ABT9XGJ6_9BACL</name>
<comment type="caution">
    <text evidence="2">The sequence shown here is derived from an EMBL/GenBank/DDBJ whole genome shotgun (WGS) entry which is preliminary data.</text>
</comment>
<evidence type="ECO:0000256" key="1">
    <source>
        <dbReference type="SAM" id="Phobius"/>
    </source>
</evidence>
<evidence type="ECO:0000313" key="3">
    <source>
        <dbReference type="Proteomes" id="UP001232973"/>
    </source>
</evidence>
<feature type="transmembrane region" description="Helical" evidence="1">
    <location>
        <begin position="73"/>
        <end position="97"/>
    </location>
</feature>
<feature type="transmembrane region" description="Helical" evidence="1">
    <location>
        <begin position="42"/>
        <end position="61"/>
    </location>
</feature>